<accession>A0A9X0CVX8</accession>
<comment type="caution">
    <text evidence="1">The sequence shown here is derived from an EMBL/GenBank/DDBJ whole genome shotgun (WGS) entry which is preliminary data.</text>
</comment>
<dbReference type="Proteomes" id="UP001163046">
    <property type="component" value="Unassembled WGS sequence"/>
</dbReference>
<proteinExistence type="predicted"/>
<evidence type="ECO:0000313" key="2">
    <source>
        <dbReference type="Proteomes" id="UP001163046"/>
    </source>
</evidence>
<protein>
    <submittedName>
        <fullName evidence="1">Uncharacterized protein</fullName>
    </submittedName>
</protein>
<reference evidence="1" key="1">
    <citation type="submission" date="2023-01" db="EMBL/GenBank/DDBJ databases">
        <title>Genome assembly of the deep-sea coral Lophelia pertusa.</title>
        <authorList>
            <person name="Herrera S."/>
            <person name="Cordes E."/>
        </authorList>
    </citation>
    <scope>NUCLEOTIDE SEQUENCE</scope>
    <source>
        <strain evidence="1">USNM1676648</strain>
        <tissue evidence="1">Polyp</tissue>
    </source>
</reference>
<dbReference type="EMBL" id="MU826377">
    <property type="protein sequence ID" value="KAJ7377546.1"/>
    <property type="molecule type" value="Genomic_DNA"/>
</dbReference>
<gene>
    <name evidence="1" type="ORF">OS493_028529</name>
</gene>
<sequence length="219" mass="24434">MRTASLVNMLKRKLLMSRMGIHLESQNLMKRRIQSQNPNGKIYLVRMMSTIQETDLSQVLAALIARDEIHAVLSNPIPSAKHIVNDAEGLSVALHQDCVRHEAPRARPAILQSSSLLQNNQPTVTSLSLPSSSQPTLSIPTNILHSIFKQPNLHLYFVQPYNILHSVFKQPTYLSSPATSFIPSSSSQPTFVRPYNILDAIYKLPTYSIKTSNSPSSHL</sequence>
<dbReference type="AlphaFoldDB" id="A0A9X0CVX8"/>
<organism evidence="1 2">
    <name type="scientific">Desmophyllum pertusum</name>
    <dbReference type="NCBI Taxonomy" id="174260"/>
    <lineage>
        <taxon>Eukaryota</taxon>
        <taxon>Metazoa</taxon>
        <taxon>Cnidaria</taxon>
        <taxon>Anthozoa</taxon>
        <taxon>Hexacorallia</taxon>
        <taxon>Scleractinia</taxon>
        <taxon>Caryophylliina</taxon>
        <taxon>Caryophylliidae</taxon>
        <taxon>Desmophyllum</taxon>
    </lineage>
</organism>
<name>A0A9X0CVX8_9CNID</name>
<evidence type="ECO:0000313" key="1">
    <source>
        <dbReference type="EMBL" id="KAJ7377546.1"/>
    </source>
</evidence>
<keyword evidence="2" id="KW-1185">Reference proteome</keyword>